<accession>A0A0R1KCE8</accession>
<protein>
    <submittedName>
        <fullName evidence="3">Lipase esterase</fullName>
    </submittedName>
</protein>
<keyword evidence="1" id="KW-0378">Hydrolase</keyword>
<dbReference type="InterPro" id="IPR029058">
    <property type="entry name" value="AB_hydrolase_fold"/>
</dbReference>
<evidence type="ECO:0000313" key="4">
    <source>
        <dbReference type="Proteomes" id="UP000051248"/>
    </source>
</evidence>
<dbReference type="Pfam" id="PF20434">
    <property type="entry name" value="BD-FAE"/>
    <property type="match status" value="1"/>
</dbReference>
<keyword evidence="4" id="KW-1185">Reference proteome</keyword>
<proteinExistence type="predicted"/>
<dbReference type="PANTHER" id="PTHR48081">
    <property type="entry name" value="AB HYDROLASE SUPERFAMILY PROTEIN C4A8.06C"/>
    <property type="match status" value="1"/>
</dbReference>
<dbReference type="eggNOG" id="COG0657">
    <property type="taxonomic scope" value="Bacteria"/>
</dbReference>
<evidence type="ECO:0000259" key="2">
    <source>
        <dbReference type="Pfam" id="PF20434"/>
    </source>
</evidence>
<feature type="domain" description="BD-FAE-like" evidence="2">
    <location>
        <begin position="33"/>
        <end position="210"/>
    </location>
</feature>
<dbReference type="GO" id="GO:0016787">
    <property type="term" value="F:hydrolase activity"/>
    <property type="evidence" value="ECO:0007669"/>
    <property type="project" value="UniProtKB-KW"/>
</dbReference>
<dbReference type="EMBL" id="AZDZ01000001">
    <property type="protein sequence ID" value="KRK81116.1"/>
    <property type="molecule type" value="Genomic_DNA"/>
</dbReference>
<comment type="caution">
    <text evidence="3">The sequence shown here is derived from an EMBL/GenBank/DDBJ whole genome shotgun (WGS) entry which is preliminary data.</text>
</comment>
<dbReference type="OrthoDB" id="9794725at2"/>
<dbReference type="Gene3D" id="3.40.50.1820">
    <property type="entry name" value="alpha/beta hydrolase"/>
    <property type="match status" value="1"/>
</dbReference>
<dbReference type="STRING" id="1423775.FD03_GL000708"/>
<dbReference type="SUPFAM" id="SSF53474">
    <property type="entry name" value="alpha/beta-Hydrolases"/>
    <property type="match status" value="1"/>
</dbReference>
<dbReference type="RefSeq" id="WP_025023302.1">
    <property type="nucleotide sequence ID" value="NZ_AZDZ01000001.1"/>
</dbReference>
<dbReference type="AlphaFoldDB" id="A0A0R1KCE8"/>
<dbReference type="InterPro" id="IPR049492">
    <property type="entry name" value="BD-FAE-like_dom"/>
</dbReference>
<dbReference type="PATRIC" id="fig|1423775.4.peg.723"/>
<evidence type="ECO:0000313" key="3">
    <source>
        <dbReference type="EMBL" id="KRK81116.1"/>
    </source>
</evidence>
<evidence type="ECO:0000256" key="1">
    <source>
        <dbReference type="ARBA" id="ARBA00022801"/>
    </source>
</evidence>
<dbReference type="InterPro" id="IPR050300">
    <property type="entry name" value="GDXG_lipolytic_enzyme"/>
</dbReference>
<sequence>MLQKRINLKSESDVEFNVDIFFKKQFNENPDPRTWPLVLIFPGGGFVALEERESEPIAEAFLARGYQAAIINYPLMTNTSNTPFYPNGIIAGLEAIRYFKTNASKYNIDPQKIITLGFSAGGHVVALMNSLNASDIKDLGFDESIKANAQILGYPVVGLQMGFPKTIDDAKKISPNKKYWNANEQVTAKTPPTFIWHTMADKVVPVKNTLAYTYALSEAHVPFEYHVFNTFSEGIHGIGLASYATQRYQHEEDANNRVAVWLDLADSWIHKTLSL</sequence>
<dbReference type="PANTHER" id="PTHR48081:SF6">
    <property type="entry name" value="PEPTIDASE S9 PROLYL OLIGOPEPTIDASE CATALYTIC DOMAIN-CONTAINING PROTEIN"/>
    <property type="match status" value="1"/>
</dbReference>
<dbReference type="Proteomes" id="UP000051248">
    <property type="component" value="Unassembled WGS sequence"/>
</dbReference>
<reference evidence="3 4" key="1">
    <citation type="journal article" date="2015" name="Genome Announc.">
        <title>Expanding the biotechnology potential of lactobacilli through comparative genomics of 213 strains and associated genera.</title>
        <authorList>
            <person name="Sun Z."/>
            <person name="Harris H.M."/>
            <person name="McCann A."/>
            <person name="Guo C."/>
            <person name="Argimon S."/>
            <person name="Zhang W."/>
            <person name="Yang X."/>
            <person name="Jeffery I.B."/>
            <person name="Cooney J.C."/>
            <person name="Kagawa T.F."/>
            <person name="Liu W."/>
            <person name="Song Y."/>
            <person name="Salvetti E."/>
            <person name="Wrobel A."/>
            <person name="Rasinkangas P."/>
            <person name="Parkhill J."/>
            <person name="Rea M.C."/>
            <person name="O'Sullivan O."/>
            <person name="Ritari J."/>
            <person name="Douillard F.P."/>
            <person name="Paul Ross R."/>
            <person name="Yang R."/>
            <person name="Briner A.E."/>
            <person name="Felis G.E."/>
            <person name="de Vos W.M."/>
            <person name="Barrangou R."/>
            <person name="Klaenhammer T.R."/>
            <person name="Caufield P.W."/>
            <person name="Cui Y."/>
            <person name="Zhang H."/>
            <person name="O'Toole P.W."/>
        </authorList>
    </citation>
    <scope>NUCLEOTIDE SEQUENCE [LARGE SCALE GENOMIC DNA]</scope>
    <source>
        <strain evidence="3 4">DSM 19682</strain>
    </source>
</reference>
<gene>
    <name evidence="3" type="ORF">FD03_GL000708</name>
</gene>
<organism evidence="3 4">
    <name type="scientific">Companilactobacillus nodensis DSM 19682 = JCM 14932 = NBRC 107160</name>
    <dbReference type="NCBI Taxonomy" id="1423775"/>
    <lineage>
        <taxon>Bacteria</taxon>
        <taxon>Bacillati</taxon>
        <taxon>Bacillota</taxon>
        <taxon>Bacilli</taxon>
        <taxon>Lactobacillales</taxon>
        <taxon>Lactobacillaceae</taxon>
        <taxon>Companilactobacillus</taxon>
    </lineage>
</organism>
<name>A0A0R1KCE8_9LACO</name>